<dbReference type="EMBL" id="FNCE01000003">
    <property type="protein sequence ID" value="SDF89507.1"/>
    <property type="molecule type" value="Genomic_DNA"/>
</dbReference>
<dbReference type="OrthoDB" id="9814782at2"/>
<reference evidence="1 2" key="1">
    <citation type="submission" date="2016-10" db="EMBL/GenBank/DDBJ databases">
        <authorList>
            <person name="de Groot N.N."/>
        </authorList>
    </citation>
    <scope>NUCLEOTIDE SEQUENCE [LARGE SCALE GENOMIC DNA]</scope>
    <source>
        <strain evidence="1 2">DSM 25584</strain>
    </source>
</reference>
<dbReference type="InterPro" id="IPR027266">
    <property type="entry name" value="TrmE/GcvT-like"/>
</dbReference>
<dbReference type="InterPro" id="IPR007375">
    <property type="entry name" value="SoxG"/>
</dbReference>
<dbReference type="Pfam" id="PF04268">
    <property type="entry name" value="SoxG"/>
    <property type="match status" value="1"/>
</dbReference>
<evidence type="ECO:0000313" key="1">
    <source>
        <dbReference type="EMBL" id="SDF89507.1"/>
    </source>
</evidence>
<protein>
    <submittedName>
        <fullName evidence="1">Sarcosine oxidase subunit gamma</fullName>
    </submittedName>
</protein>
<dbReference type="AlphaFoldDB" id="A0A1G7PT54"/>
<sequence length="211" mass="23228">MADLETRQSPLAHLGLAGKAQESLGDAGVGLWEPPYRQFIDIRCELDKNPAARDAFKTAMGFALPETPNTANGNGSADALWLGPNEWLLMIHDSRDGAARSEYVPKLREAFKDIVAAVVDVSHAQALIGATGPMLRETLERAVPIDMHPRTFPAGQVKQTLFGRHCGVTIHVRDDTPTMDIITRRSFADYVWTYLEDCARGAVTRCVTLQR</sequence>
<dbReference type="SUPFAM" id="SSF103025">
    <property type="entry name" value="Folate-binding domain"/>
    <property type="match status" value="1"/>
</dbReference>
<organism evidence="1 2">
    <name type="scientific">Limimonas halophila</name>
    <dbReference type="NCBI Taxonomy" id="1082479"/>
    <lineage>
        <taxon>Bacteria</taxon>
        <taxon>Pseudomonadati</taxon>
        <taxon>Pseudomonadota</taxon>
        <taxon>Alphaproteobacteria</taxon>
        <taxon>Rhodospirillales</taxon>
        <taxon>Rhodovibrionaceae</taxon>
        <taxon>Limimonas</taxon>
    </lineage>
</organism>
<name>A0A1G7PT54_9PROT</name>
<dbReference type="RefSeq" id="WP_090019203.1">
    <property type="nucleotide sequence ID" value="NZ_FNCE01000003.1"/>
</dbReference>
<dbReference type="Gene3D" id="3.30.70.1520">
    <property type="entry name" value="Heterotetrameric sarcosine oxidase"/>
    <property type="match status" value="1"/>
</dbReference>
<dbReference type="Proteomes" id="UP000199415">
    <property type="component" value="Unassembled WGS sequence"/>
</dbReference>
<evidence type="ECO:0000313" key="2">
    <source>
        <dbReference type="Proteomes" id="UP000199415"/>
    </source>
</evidence>
<keyword evidence="2" id="KW-1185">Reference proteome</keyword>
<proteinExistence type="predicted"/>
<accession>A0A1G7PT54</accession>
<gene>
    <name evidence="1" type="ORF">SAMN05216241_10362</name>
</gene>
<dbReference type="STRING" id="1082479.SAMN05216241_10362"/>
<dbReference type="Gene3D" id="3.30.1360.120">
    <property type="entry name" value="Probable tRNA modification gtpase trme, domain 1"/>
    <property type="match status" value="1"/>
</dbReference>